<dbReference type="NCBIfam" id="TIGR01189">
    <property type="entry name" value="ccmA"/>
    <property type="match status" value="1"/>
</dbReference>
<accession>A0A1Y0IAI4</accession>
<dbReference type="OrthoDB" id="9800654at2"/>
<dbReference type="RefSeq" id="WP_087462172.1">
    <property type="nucleotide sequence ID" value="NZ_CP021425.1"/>
</dbReference>
<keyword evidence="9" id="KW-1185">Reference proteome</keyword>
<sequence>MQLPGATKLALTPQEVNIDSPNAIATEDALIEGIDLFCERDDRVLFENLCFSIPRGSITQIEGPNGAGKTTLLRIIAGLSQIYEGELKWCGESMSDARVAFASNLLYLGHKPGVKSLLTPRENLRALSRLRRTVTETDIENALEKVGLYGFEDVPCHSLSAGQHRRVGLARLYISDEPLWILDEAFTAIDKKGVAELENLFAERARLGGTIVLTTHHELRLDVPFQRIVLGQRSGGQNPLQAHGG</sequence>
<reference evidence="8 9" key="1">
    <citation type="submission" date="2017-05" db="EMBL/GenBank/DDBJ databases">
        <title>Genomic insights into alkan degradation activity of Oleiphilus messinensis.</title>
        <authorList>
            <person name="Kozyavkin S.A."/>
            <person name="Slesarev A.I."/>
            <person name="Golyshin P.N."/>
            <person name="Korzhenkov A."/>
            <person name="Golyshina O.N."/>
            <person name="Toshchakov S.V."/>
        </authorList>
    </citation>
    <scope>NUCLEOTIDE SEQUENCE [LARGE SCALE GENOMIC DNA]</scope>
    <source>
        <strain evidence="8 9">ME102</strain>
    </source>
</reference>
<evidence type="ECO:0000313" key="8">
    <source>
        <dbReference type="EMBL" id="ARU57260.1"/>
    </source>
</evidence>
<dbReference type="KEGG" id="ome:OLMES_3219"/>
<organism evidence="8 9">
    <name type="scientific">Oleiphilus messinensis</name>
    <dbReference type="NCBI Taxonomy" id="141451"/>
    <lineage>
        <taxon>Bacteria</taxon>
        <taxon>Pseudomonadati</taxon>
        <taxon>Pseudomonadota</taxon>
        <taxon>Gammaproteobacteria</taxon>
        <taxon>Oceanospirillales</taxon>
        <taxon>Oleiphilaceae</taxon>
        <taxon>Oleiphilus</taxon>
    </lineage>
</organism>
<dbReference type="GO" id="GO:0017004">
    <property type="term" value="P:cytochrome complex assembly"/>
    <property type="evidence" value="ECO:0007669"/>
    <property type="project" value="UniProtKB-KW"/>
</dbReference>
<dbReference type="InterPro" id="IPR003593">
    <property type="entry name" value="AAA+_ATPase"/>
</dbReference>
<dbReference type="EMBL" id="CP021425">
    <property type="protein sequence ID" value="ARU57260.1"/>
    <property type="molecule type" value="Genomic_DNA"/>
</dbReference>
<proteinExistence type="predicted"/>
<dbReference type="AlphaFoldDB" id="A0A1Y0IAI4"/>
<evidence type="ECO:0000256" key="2">
    <source>
        <dbReference type="ARBA" id="ARBA00022741"/>
    </source>
</evidence>
<evidence type="ECO:0000313" key="9">
    <source>
        <dbReference type="Proteomes" id="UP000196027"/>
    </source>
</evidence>
<evidence type="ECO:0000256" key="1">
    <source>
        <dbReference type="ARBA" id="ARBA00022448"/>
    </source>
</evidence>
<dbReference type="NCBIfam" id="NF010061">
    <property type="entry name" value="PRK13538.1"/>
    <property type="match status" value="1"/>
</dbReference>
<protein>
    <submittedName>
        <fullName evidence="8">Heme exporter protein A</fullName>
    </submittedName>
</protein>
<dbReference type="Pfam" id="PF00005">
    <property type="entry name" value="ABC_tran"/>
    <property type="match status" value="1"/>
</dbReference>
<gene>
    <name evidence="8" type="ORF">OLMES_3219</name>
</gene>
<dbReference type="SUPFAM" id="SSF52540">
    <property type="entry name" value="P-loop containing nucleoside triphosphate hydrolases"/>
    <property type="match status" value="1"/>
</dbReference>
<evidence type="ECO:0000259" key="7">
    <source>
        <dbReference type="PROSITE" id="PS50893"/>
    </source>
</evidence>
<evidence type="ECO:0000256" key="4">
    <source>
        <dbReference type="ARBA" id="ARBA00022840"/>
    </source>
</evidence>
<keyword evidence="4" id="KW-0067">ATP-binding</keyword>
<keyword evidence="1" id="KW-0813">Transport</keyword>
<dbReference type="PROSITE" id="PS50893">
    <property type="entry name" value="ABC_TRANSPORTER_2"/>
    <property type="match status" value="1"/>
</dbReference>
<evidence type="ECO:0000256" key="3">
    <source>
        <dbReference type="ARBA" id="ARBA00022748"/>
    </source>
</evidence>
<dbReference type="GO" id="GO:0005524">
    <property type="term" value="F:ATP binding"/>
    <property type="evidence" value="ECO:0007669"/>
    <property type="project" value="UniProtKB-KW"/>
</dbReference>
<dbReference type="Proteomes" id="UP000196027">
    <property type="component" value="Chromosome"/>
</dbReference>
<keyword evidence="2" id="KW-0547">Nucleotide-binding</keyword>
<keyword evidence="6" id="KW-0472">Membrane</keyword>
<dbReference type="GO" id="GO:0016887">
    <property type="term" value="F:ATP hydrolysis activity"/>
    <property type="evidence" value="ECO:0007669"/>
    <property type="project" value="InterPro"/>
</dbReference>
<dbReference type="InterPro" id="IPR027417">
    <property type="entry name" value="P-loop_NTPase"/>
</dbReference>
<keyword evidence="3" id="KW-0201">Cytochrome c-type biogenesis</keyword>
<dbReference type="PANTHER" id="PTHR43499:SF1">
    <property type="entry name" value="ABC TRANSPORTER I FAMILY MEMBER 1"/>
    <property type="match status" value="1"/>
</dbReference>
<dbReference type="PANTHER" id="PTHR43499">
    <property type="entry name" value="ABC TRANSPORTER I FAMILY MEMBER 1"/>
    <property type="match status" value="1"/>
</dbReference>
<dbReference type="InterPro" id="IPR005895">
    <property type="entry name" value="ABC_transptr_haem_export_CcmA"/>
</dbReference>
<evidence type="ECO:0000256" key="5">
    <source>
        <dbReference type="ARBA" id="ARBA00022967"/>
    </source>
</evidence>
<dbReference type="Gene3D" id="3.40.50.300">
    <property type="entry name" value="P-loop containing nucleotide triphosphate hydrolases"/>
    <property type="match status" value="1"/>
</dbReference>
<dbReference type="InterPro" id="IPR003439">
    <property type="entry name" value="ABC_transporter-like_ATP-bd"/>
</dbReference>
<keyword evidence="5" id="KW-1278">Translocase</keyword>
<name>A0A1Y0IAI4_9GAMM</name>
<dbReference type="GO" id="GO:0022857">
    <property type="term" value="F:transmembrane transporter activity"/>
    <property type="evidence" value="ECO:0007669"/>
    <property type="project" value="InterPro"/>
</dbReference>
<dbReference type="SMART" id="SM00382">
    <property type="entry name" value="AAA"/>
    <property type="match status" value="1"/>
</dbReference>
<evidence type="ECO:0000256" key="6">
    <source>
        <dbReference type="ARBA" id="ARBA00023136"/>
    </source>
</evidence>
<feature type="domain" description="ABC transporter" evidence="7">
    <location>
        <begin position="31"/>
        <end position="244"/>
    </location>
</feature>